<organism evidence="1 2">
    <name type="scientific">Trichinella pseudospiralis</name>
    <name type="common">Parasitic roundworm</name>
    <dbReference type="NCBI Taxonomy" id="6337"/>
    <lineage>
        <taxon>Eukaryota</taxon>
        <taxon>Metazoa</taxon>
        <taxon>Ecdysozoa</taxon>
        <taxon>Nematoda</taxon>
        <taxon>Enoplea</taxon>
        <taxon>Dorylaimia</taxon>
        <taxon>Trichinellida</taxon>
        <taxon>Trichinellidae</taxon>
        <taxon>Trichinella</taxon>
    </lineage>
</organism>
<dbReference type="AlphaFoldDB" id="A0A0V1JCC9"/>
<sequence length="87" mass="9566">MDPLRGQLVRACEHSGVILFLFTHLWEESDCFSLGGRCLYPVVAFVSLLSGLPANNNAGVVLILEIHGCVCALLYINWGKAFLGLRF</sequence>
<protein>
    <submittedName>
        <fullName evidence="1">Uncharacterized protein</fullName>
    </submittedName>
</protein>
<keyword evidence="2" id="KW-1185">Reference proteome</keyword>
<reference evidence="1 2" key="1">
    <citation type="submission" date="2015-01" db="EMBL/GenBank/DDBJ databases">
        <title>Evolution of Trichinella species and genotypes.</title>
        <authorList>
            <person name="Korhonen P.K."/>
            <person name="Edoardo P."/>
            <person name="Giuseppe L.R."/>
            <person name="Gasser R.B."/>
        </authorList>
    </citation>
    <scope>NUCLEOTIDE SEQUENCE [LARGE SCALE GENOMIC DNA]</scope>
    <source>
        <strain evidence="1">ISS588</strain>
    </source>
</reference>
<gene>
    <name evidence="1" type="ORF">T4B_4742</name>
</gene>
<dbReference type="Proteomes" id="UP000054805">
    <property type="component" value="Unassembled WGS sequence"/>
</dbReference>
<evidence type="ECO:0000313" key="2">
    <source>
        <dbReference type="Proteomes" id="UP000054805"/>
    </source>
</evidence>
<name>A0A0V1JCC9_TRIPS</name>
<dbReference type="EMBL" id="JYDS01000015">
    <property type="protein sequence ID" value="KRZ32606.1"/>
    <property type="molecule type" value="Genomic_DNA"/>
</dbReference>
<evidence type="ECO:0000313" key="1">
    <source>
        <dbReference type="EMBL" id="KRZ32606.1"/>
    </source>
</evidence>
<proteinExistence type="predicted"/>
<accession>A0A0V1JCC9</accession>
<comment type="caution">
    <text evidence="1">The sequence shown here is derived from an EMBL/GenBank/DDBJ whole genome shotgun (WGS) entry which is preliminary data.</text>
</comment>